<reference evidence="3" key="1">
    <citation type="submission" date="2018-09" db="EMBL/GenBank/DDBJ databases">
        <authorList>
            <person name="Livingstone P.G."/>
            <person name="Whitworth D.E."/>
        </authorList>
    </citation>
    <scope>NUCLEOTIDE SEQUENCE [LARGE SCALE GENOMIC DNA]</scope>
    <source>
        <strain evidence="3">CA051B</strain>
    </source>
</reference>
<evidence type="ECO:0008006" key="4">
    <source>
        <dbReference type="Google" id="ProtNLM"/>
    </source>
</evidence>
<evidence type="ECO:0000313" key="3">
    <source>
        <dbReference type="Proteomes" id="UP000272888"/>
    </source>
</evidence>
<protein>
    <recommendedName>
        <fullName evidence="4">Lipoprotein</fullName>
    </recommendedName>
</protein>
<feature type="chain" id="PRO_5017337023" description="Lipoprotein" evidence="1">
    <location>
        <begin position="23"/>
        <end position="772"/>
    </location>
</feature>
<dbReference type="PROSITE" id="PS51257">
    <property type="entry name" value="PROKAR_LIPOPROTEIN"/>
    <property type="match status" value="1"/>
</dbReference>
<name>A0A3A8PYE7_9BACT</name>
<feature type="signal peptide" evidence="1">
    <location>
        <begin position="1"/>
        <end position="22"/>
    </location>
</feature>
<comment type="caution">
    <text evidence="2">The sequence shown here is derived from an EMBL/GenBank/DDBJ whole genome shotgun (WGS) entry which is preliminary data.</text>
</comment>
<accession>A0A3A8PYE7</accession>
<dbReference type="Gene3D" id="2.60.120.380">
    <property type="match status" value="1"/>
</dbReference>
<keyword evidence="3" id="KW-1185">Reference proteome</keyword>
<keyword evidence="1" id="KW-0732">Signal</keyword>
<proteinExistence type="predicted"/>
<dbReference type="EMBL" id="RAWB01000212">
    <property type="protein sequence ID" value="RKH56334.1"/>
    <property type="molecule type" value="Genomic_DNA"/>
</dbReference>
<dbReference type="RefSeq" id="WP_120645007.1">
    <property type="nucleotide sequence ID" value="NZ_RAWB01000212.1"/>
</dbReference>
<organism evidence="2 3">
    <name type="scientific">Corallococcus llansteffanensis</name>
    <dbReference type="NCBI Taxonomy" id="2316731"/>
    <lineage>
        <taxon>Bacteria</taxon>
        <taxon>Pseudomonadati</taxon>
        <taxon>Myxococcota</taxon>
        <taxon>Myxococcia</taxon>
        <taxon>Myxococcales</taxon>
        <taxon>Cystobacterineae</taxon>
        <taxon>Myxococcaceae</taxon>
        <taxon>Corallococcus</taxon>
    </lineage>
</organism>
<evidence type="ECO:0000256" key="1">
    <source>
        <dbReference type="SAM" id="SignalP"/>
    </source>
</evidence>
<sequence length="772" mass="82419">MRLRTRLLPLALLLLAACSSDGDDTPDAGPVVVEDLCNSRDEALTNADCELKPGVAVDRFLALAGDVKAGDEDWYSIRIPANATARTLVHITGAYLSASTPVNLSVTVQEKDKNTALVAKSDQHGSGAPKPIDIVLPYGSPDTQLIVVVRDAPTNPARPAFDARNPYRLMVELLENPDTNEPNDVTPTPIALAAQGAVQVGTGKGYLATDDDVDRFSFPLTTGKIVYVKLTAPDQGFVPNFRLSYELLRPSGTKASEGNVLPKVHPGVLATARKLKDAPETGTWTLVVKGYRPANEPVPAGDLRQPYDVEVRVLDEADPHDQSGDNDTYAKAFADDFAGAPGTSKSFTGRLGYVSDRDWYTARVPAYPSKPSVLRYRLVPLGTGGRFEPLPLPLGQLADRQVLVFTTVSTSVTAENRASCSSSPAVCPRDAREHPDAPSLVQTYCNNVEAVLCIQSLREESDPARFPNLGNFQGALPVPPHSGALTYHFVVQDDGTNWADDRDYRLDVSWEDDDTEEVTTYGGALTEPERARTLNGVGAGNLPVGNASFESKGQLSYGHGRLRGNDRATGLGVRGPADYDAVPSDTDTYAYTLPSRTAPEDAAWLVQWEVDNLPDGGTPHGMALDLTFCDGNPTDGGSTCTPVTTTSSGGALTLAYSSSVMRAWHTSASTPLSSYQALYQLEKTASTTRVTVAPYACACLERRFIKGGTLKVAVSATERSDYGRVGYTLRTGWGDYPRGYTAPDGGSPTQCPAPIPQADGGSGYTGGCQFTQ</sequence>
<dbReference type="AlphaFoldDB" id="A0A3A8PYE7"/>
<gene>
    <name evidence="2" type="ORF">D7V93_20410</name>
</gene>
<evidence type="ECO:0000313" key="2">
    <source>
        <dbReference type="EMBL" id="RKH56334.1"/>
    </source>
</evidence>
<dbReference type="Proteomes" id="UP000272888">
    <property type="component" value="Unassembled WGS sequence"/>
</dbReference>